<proteinExistence type="predicted"/>
<dbReference type="Proteomes" id="UP000241769">
    <property type="component" value="Unassembled WGS sequence"/>
</dbReference>
<keyword evidence="2" id="KW-1185">Reference proteome</keyword>
<reference evidence="1 2" key="1">
    <citation type="journal article" date="2018" name="Genome Biol. Evol.">
        <title>Multiple Roots of Fruiting Body Formation in Amoebozoa.</title>
        <authorList>
            <person name="Hillmann F."/>
            <person name="Forbes G."/>
            <person name="Novohradska S."/>
            <person name="Ferling I."/>
            <person name="Riege K."/>
            <person name="Groth M."/>
            <person name="Westermann M."/>
            <person name="Marz M."/>
            <person name="Spaller T."/>
            <person name="Winckler T."/>
            <person name="Schaap P."/>
            <person name="Glockner G."/>
        </authorList>
    </citation>
    <scope>NUCLEOTIDE SEQUENCE [LARGE SCALE GENOMIC DNA]</scope>
    <source>
        <strain evidence="1 2">Jena</strain>
    </source>
</reference>
<evidence type="ECO:0000313" key="1">
    <source>
        <dbReference type="EMBL" id="PRP82567.1"/>
    </source>
</evidence>
<evidence type="ECO:0000313" key="2">
    <source>
        <dbReference type="Proteomes" id="UP000241769"/>
    </source>
</evidence>
<dbReference type="InParanoid" id="A0A2P6NF39"/>
<sequence length="67" mass="7638">MRSLRRRSAVLDFRSRKWFGGGGVIEDPELGRRWCPWERAVTVTNCGTVECRYDGPPLIKVEVGICV</sequence>
<name>A0A2P6NF39_9EUKA</name>
<organism evidence="1 2">
    <name type="scientific">Planoprotostelium fungivorum</name>
    <dbReference type="NCBI Taxonomy" id="1890364"/>
    <lineage>
        <taxon>Eukaryota</taxon>
        <taxon>Amoebozoa</taxon>
        <taxon>Evosea</taxon>
        <taxon>Variosea</taxon>
        <taxon>Cavosteliida</taxon>
        <taxon>Cavosteliaceae</taxon>
        <taxon>Planoprotostelium</taxon>
    </lineage>
</organism>
<dbReference type="AlphaFoldDB" id="A0A2P6NF39"/>
<comment type="caution">
    <text evidence="1">The sequence shown here is derived from an EMBL/GenBank/DDBJ whole genome shotgun (WGS) entry which is preliminary data.</text>
</comment>
<gene>
    <name evidence="1" type="ORF">PROFUN_04872</name>
</gene>
<accession>A0A2P6NF39</accession>
<protein>
    <submittedName>
        <fullName evidence="1">Uncharacterized protein</fullName>
    </submittedName>
</protein>
<dbReference type="EMBL" id="MDYQ01000100">
    <property type="protein sequence ID" value="PRP82567.1"/>
    <property type="molecule type" value="Genomic_DNA"/>
</dbReference>